<gene>
    <name evidence="2" type="ORF">DZF91_12715</name>
</gene>
<accession>A0A372JMN3</accession>
<protein>
    <submittedName>
        <fullName evidence="2">Uncharacterized protein</fullName>
    </submittedName>
</protein>
<evidence type="ECO:0000313" key="2">
    <source>
        <dbReference type="EMBL" id="RFU41281.1"/>
    </source>
</evidence>
<evidence type="ECO:0000256" key="1">
    <source>
        <dbReference type="SAM" id="MobiDB-lite"/>
    </source>
</evidence>
<dbReference type="Proteomes" id="UP000261811">
    <property type="component" value="Unassembled WGS sequence"/>
</dbReference>
<name>A0A372JMN3_9ACTN</name>
<organism evidence="2 3">
    <name type="scientific">Actinomadura logoneensis</name>
    <dbReference type="NCBI Taxonomy" id="2293572"/>
    <lineage>
        <taxon>Bacteria</taxon>
        <taxon>Bacillati</taxon>
        <taxon>Actinomycetota</taxon>
        <taxon>Actinomycetes</taxon>
        <taxon>Streptosporangiales</taxon>
        <taxon>Thermomonosporaceae</taxon>
        <taxon>Actinomadura</taxon>
    </lineage>
</organism>
<reference evidence="2 3" key="1">
    <citation type="submission" date="2018-08" db="EMBL/GenBank/DDBJ databases">
        <title>Actinomadura jelena sp. nov., a novel Actinomycete isolated from soil in Chad.</title>
        <authorList>
            <person name="Shi L."/>
        </authorList>
    </citation>
    <scope>NUCLEOTIDE SEQUENCE [LARGE SCALE GENOMIC DNA]</scope>
    <source>
        <strain evidence="2 3">NEAU-G17</strain>
    </source>
</reference>
<dbReference type="AlphaFoldDB" id="A0A372JMN3"/>
<dbReference type="RefSeq" id="WP_117357682.1">
    <property type="nucleotide sequence ID" value="NZ_QURH01000223.1"/>
</dbReference>
<sequence>MTPDCTISVLHDVLRGYDRRFLELDRAEQDRLLDETRRFLGESGPSEETRAALPSAYRLRAFCIQRGLRDELERLIRDEAAGVAGGAVVVGGRVYAVYPYLRGVPRQDADITAEVGVDHRLDAASWKNGRLRLVGRAAVERVETRRTTVEVLLRDRDAGAEHRIAAEPTGDGGGEAFSAVADPAVLGPGRWDVHVAASALGVTREARFGGVRGPAFKLDETPRAIPLELARAVPAQEAQTATAQAAPSQAVPSQAAPAQDLEARLHLTGSGGHLTLLVGAATRPMPLRTRIRRRLAR</sequence>
<comment type="caution">
    <text evidence="2">The sequence shown here is derived from an EMBL/GenBank/DDBJ whole genome shotgun (WGS) entry which is preliminary data.</text>
</comment>
<dbReference type="OrthoDB" id="3469838at2"/>
<proteinExistence type="predicted"/>
<feature type="region of interest" description="Disordered" evidence="1">
    <location>
        <begin position="238"/>
        <end position="257"/>
    </location>
</feature>
<keyword evidence="3" id="KW-1185">Reference proteome</keyword>
<dbReference type="EMBL" id="QURH01000223">
    <property type="protein sequence ID" value="RFU41281.1"/>
    <property type="molecule type" value="Genomic_DNA"/>
</dbReference>
<evidence type="ECO:0000313" key="3">
    <source>
        <dbReference type="Proteomes" id="UP000261811"/>
    </source>
</evidence>